<keyword evidence="3" id="KW-1185">Reference proteome</keyword>
<dbReference type="Proteomes" id="UP000035704">
    <property type="component" value="Chromosome"/>
</dbReference>
<keyword evidence="1" id="KW-0479">Metal-binding</keyword>
<comment type="cofactor">
    <cofactor evidence="1">
        <name>hybrid [4Fe-2O-2S] cluster</name>
        <dbReference type="ChEBI" id="CHEBI:60519"/>
    </cofactor>
    <text evidence="1">Binds 1 hybrid [4Fe-2O-2S] cluster.</text>
</comment>
<dbReference type="OrthoDB" id="9761526at2"/>
<sequence length="549" mass="61171">MDSSMFCWQCEQTVGGKGCTKVGVCSKDPDIAKMQDVLIYLLKGWGFYATKVLEKGDKISQEYGEFFTECTFSTLTNVNFHAERFVDYIKKANKIKKELMEKAGSIENAPKGADFFSPETRGEILNLPWVKNLGVMDDEDLDMDLRSLRELLIYGIKGMSAYHHHAYALGKYDEEVTNFMYKAFATTLDPDANMEKYFDLNMGLGKMNLQCMALLDAANTGAFGDPEPTEMLITKKKGPFIVISGHDLRDLGDLLEQTKGKGVNIYTHGEMLPCNAYPELKKHPHLIGNYGGAWQDQQTQFDGLPGAILMTSNCLMKPRDSYKDRIFTSSIVGFPDIQHIETVNGKKDFTPIINKALELGGFTEDEEERRIPMGFGRKALLSNADKIVGAVKEGQLKHFFLIGGCDGARPGRNYFTEFAEKTPKDTVILTLACGKYRFNKLDLGTVAGFPRILDCGQCNDAYTAIQVALALAEAFDCDVNKLPLSYIVSWYEQKAVAVLLTMLYLGLQDIYLGPSLPAFVSPNVLQTLVEKFNIKPVSTPDEDLKVILG</sequence>
<feature type="binding site" evidence="1">
    <location>
        <position position="25"/>
    </location>
    <ligand>
        <name>[4Fe-4S] cluster</name>
        <dbReference type="ChEBI" id="CHEBI:49883"/>
    </ligand>
</feature>
<dbReference type="Gene3D" id="1.20.1270.20">
    <property type="match status" value="2"/>
</dbReference>
<dbReference type="EC" id="1.7.99.1" evidence="1"/>
<dbReference type="GO" id="GO:0050418">
    <property type="term" value="F:hydroxylamine reductase activity"/>
    <property type="evidence" value="ECO:0007669"/>
    <property type="project" value="UniProtKB-UniRule"/>
</dbReference>
<comment type="subcellular location">
    <subcellularLocation>
        <location evidence="1">Cytoplasm</location>
    </subcellularLocation>
</comment>
<dbReference type="FunFam" id="1.20.1270.20:FF:000001">
    <property type="entry name" value="Hydroxylamine reductase"/>
    <property type="match status" value="1"/>
</dbReference>
<dbReference type="GO" id="GO:0051539">
    <property type="term" value="F:4 iron, 4 sulfur cluster binding"/>
    <property type="evidence" value="ECO:0007669"/>
    <property type="project" value="UniProtKB-KW"/>
</dbReference>
<dbReference type="NCBIfam" id="NF003658">
    <property type="entry name" value="PRK05290.1"/>
    <property type="match status" value="1"/>
</dbReference>
<dbReference type="STRING" id="84022.CACET_c06130"/>
<dbReference type="NCBIfam" id="TIGR01703">
    <property type="entry name" value="hybrid_clust"/>
    <property type="match status" value="1"/>
</dbReference>
<feature type="binding site" evidence="1">
    <location>
        <position position="7"/>
    </location>
    <ligand>
        <name>[4Fe-4S] cluster</name>
        <dbReference type="ChEBI" id="CHEBI:49883"/>
    </ligand>
</feature>
<dbReference type="FunFam" id="3.40.50.2030:FF:000001">
    <property type="entry name" value="Hydroxylamine reductase"/>
    <property type="match status" value="1"/>
</dbReference>
<evidence type="ECO:0000256" key="1">
    <source>
        <dbReference type="HAMAP-Rule" id="MF_00069"/>
    </source>
</evidence>
<keyword evidence="1" id="KW-0963">Cytoplasm</keyword>
<dbReference type="Pfam" id="PF03063">
    <property type="entry name" value="Prismane"/>
    <property type="match status" value="1"/>
</dbReference>
<evidence type="ECO:0000313" key="2">
    <source>
        <dbReference type="EMBL" id="AKL94123.1"/>
    </source>
</evidence>
<dbReference type="PIRSF" id="PIRSF000076">
    <property type="entry name" value="HCP"/>
    <property type="match status" value="1"/>
</dbReference>
<dbReference type="HAMAP" id="MF_00069">
    <property type="entry name" value="Hydroxylam_reduct"/>
    <property type="match status" value="1"/>
</dbReference>
<feature type="binding site" evidence="1">
    <location>
        <position position="270"/>
    </location>
    <ligand>
        <name>hybrid [4Fe-2O-2S] cluster</name>
        <dbReference type="ChEBI" id="CHEBI:60519"/>
    </ligand>
</feature>
<organism evidence="2 3">
    <name type="scientific">Clostridium aceticum</name>
    <dbReference type="NCBI Taxonomy" id="84022"/>
    <lineage>
        <taxon>Bacteria</taxon>
        <taxon>Bacillati</taxon>
        <taxon>Bacillota</taxon>
        <taxon>Clostridia</taxon>
        <taxon>Eubacteriales</taxon>
        <taxon>Clostridiaceae</taxon>
        <taxon>Clostridium</taxon>
    </lineage>
</organism>
<dbReference type="EMBL" id="CP009687">
    <property type="protein sequence ID" value="AKL94123.1"/>
    <property type="molecule type" value="Genomic_DNA"/>
</dbReference>
<feature type="binding site" evidence="1">
    <location>
        <position position="19"/>
    </location>
    <ligand>
        <name>[4Fe-4S] cluster</name>
        <dbReference type="ChEBI" id="CHEBI:49883"/>
    </ligand>
</feature>
<keyword evidence="1" id="KW-0004">4Fe-4S</keyword>
<dbReference type="GO" id="GO:0042542">
    <property type="term" value="P:response to hydrogen peroxide"/>
    <property type="evidence" value="ECO:0007669"/>
    <property type="project" value="TreeGrafter"/>
</dbReference>
<protein>
    <recommendedName>
        <fullName evidence="1">Hydroxylamine reductase</fullName>
        <ecNumber evidence="1">1.7.99.1</ecNumber>
    </recommendedName>
    <alternativeName>
        <fullName evidence="1">Hybrid-cluster protein</fullName>
        <shortName evidence="1">HCP</shortName>
    </alternativeName>
    <alternativeName>
        <fullName evidence="1">Prismane protein</fullName>
    </alternativeName>
</protein>
<feature type="binding site" description="via persulfide group" evidence="1">
    <location>
        <position position="405"/>
    </location>
    <ligand>
        <name>hybrid [4Fe-2O-2S] cluster</name>
        <dbReference type="ChEBI" id="CHEBI:60519"/>
    </ligand>
</feature>
<dbReference type="GO" id="GO:0004601">
    <property type="term" value="F:peroxidase activity"/>
    <property type="evidence" value="ECO:0007669"/>
    <property type="project" value="TreeGrafter"/>
</dbReference>
<dbReference type="PATRIC" id="fig|84022.5.peg.1475"/>
<feature type="binding site" evidence="1">
    <location>
        <position position="433"/>
    </location>
    <ligand>
        <name>hybrid [4Fe-2O-2S] cluster</name>
        <dbReference type="ChEBI" id="CHEBI:60519"/>
    </ligand>
</feature>
<evidence type="ECO:0000313" key="3">
    <source>
        <dbReference type="Proteomes" id="UP000035704"/>
    </source>
</evidence>
<feature type="binding site" evidence="1">
    <location>
        <position position="314"/>
    </location>
    <ligand>
        <name>hybrid [4Fe-2O-2S] cluster</name>
        <dbReference type="ChEBI" id="CHEBI:60519"/>
    </ligand>
</feature>
<proteinExistence type="inferred from homology"/>
<comment type="function">
    <text evidence="1">Catalyzes the reduction of hydroxylamine to form NH(3) and H(2)O.</text>
</comment>
<dbReference type="KEGG" id="cace:CACET_c06130"/>
<feature type="binding site" evidence="1">
    <location>
        <position position="10"/>
    </location>
    <ligand>
        <name>[4Fe-4S] cluster</name>
        <dbReference type="ChEBI" id="CHEBI:49883"/>
    </ligand>
</feature>
<accession>A0A0D8IDY0</accession>
<dbReference type="AlphaFoldDB" id="A0A0D8IDY0"/>
<comment type="similarity">
    <text evidence="1">Belongs to the HCP family.</text>
</comment>
<dbReference type="SUPFAM" id="SSF56821">
    <property type="entry name" value="Prismane protein-like"/>
    <property type="match status" value="1"/>
</dbReference>
<dbReference type="GO" id="GO:0005737">
    <property type="term" value="C:cytoplasm"/>
    <property type="evidence" value="ECO:0007669"/>
    <property type="project" value="UniProtKB-SubCell"/>
</dbReference>
<comment type="cofactor">
    <cofactor evidence="1">
        <name>[4Fe-4S] cluster</name>
        <dbReference type="ChEBI" id="CHEBI:49883"/>
    </cofactor>
    <text evidence="1">Binds 1 [4Fe-4S] cluster.</text>
</comment>
<name>A0A0D8IDY0_9CLOT</name>
<keyword evidence="1" id="KW-0408">Iron</keyword>
<dbReference type="InterPro" id="IPR016100">
    <property type="entry name" value="Prismane_a-bundle"/>
</dbReference>
<reference evidence="2 3" key="1">
    <citation type="submission" date="2014-10" db="EMBL/GenBank/DDBJ databases">
        <title>Genome sequence of Clostridium aceticum DSM 1496.</title>
        <authorList>
            <person name="Poehlein A."/>
            <person name="Schiel-Bengelsdorf B."/>
            <person name="Gottschalk G."/>
            <person name="Duerre P."/>
            <person name="Daniel R."/>
        </authorList>
    </citation>
    <scope>NUCLEOTIDE SEQUENCE [LARGE SCALE GENOMIC DNA]</scope>
    <source>
        <strain evidence="2 3">DSM 1496</strain>
    </source>
</reference>
<feature type="binding site" evidence="1">
    <location>
        <position position="458"/>
    </location>
    <ligand>
        <name>hybrid [4Fe-2O-2S] cluster</name>
        <dbReference type="ChEBI" id="CHEBI:60519"/>
    </ligand>
</feature>
<dbReference type="InterPro" id="IPR004137">
    <property type="entry name" value="HCP/CODH"/>
</dbReference>
<dbReference type="RefSeq" id="WP_044823036.1">
    <property type="nucleotide sequence ID" value="NZ_CP009687.1"/>
</dbReference>
<dbReference type="InterPro" id="IPR016099">
    <property type="entry name" value="Prismane-like_a/b-sand"/>
</dbReference>
<comment type="catalytic activity">
    <reaction evidence="1">
        <text>A + NH4(+) + H2O = hydroxylamine + AH2 + H(+)</text>
        <dbReference type="Rhea" id="RHEA:22052"/>
        <dbReference type="ChEBI" id="CHEBI:13193"/>
        <dbReference type="ChEBI" id="CHEBI:15377"/>
        <dbReference type="ChEBI" id="CHEBI:15378"/>
        <dbReference type="ChEBI" id="CHEBI:15429"/>
        <dbReference type="ChEBI" id="CHEBI:17499"/>
        <dbReference type="ChEBI" id="CHEBI:28938"/>
        <dbReference type="EC" id="1.7.99.1"/>
    </reaction>
</comment>
<feature type="binding site" evidence="1">
    <location>
        <position position="494"/>
    </location>
    <ligand>
        <name>hybrid [4Fe-2O-2S] cluster</name>
        <dbReference type="ChEBI" id="CHEBI:60519"/>
    </ligand>
</feature>
<dbReference type="InterPro" id="IPR011254">
    <property type="entry name" value="Prismane-like_sf"/>
</dbReference>
<dbReference type="GO" id="GO:0046872">
    <property type="term" value="F:metal ion binding"/>
    <property type="evidence" value="ECO:0007669"/>
    <property type="project" value="UniProtKB-KW"/>
</dbReference>
<dbReference type="InterPro" id="IPR010048">
    <property type="entry name" value="Hydroxylam_reduct"/>
</dbReference>
<feature type="binding site" evidence="1">
    <location>
        <position position="246"/>
    </location>
    <ligand>
        <name>hybrid [4Fe-2O-2S] cluster</name>
        <dbReference type="ChEBI" id="CHEBI:60519"/>
    </ligand>
</feature>
<keyword evidence="1 2" id="KW-0560">Oxidoreductase</keyword>
<gene>
    <name evidence="2" type="primary">hcp1</name>
    <name evidence="1" type="synonym">hcp</name>
    <name evidence="2" type="ORF">CACET_c06130</name>
</gene>
<keyword evidence="1" id="KW-0411">Iron-sulfur</keyword>
<dbReference type="PANTHER" id="PTHR30109">
    <property type="entry name" value="HYDROXYLAMINE REDUCTASE"/>
    <property type="match status" value="1"/>
</dbReference>
<feature type="binding site" evidence="1">
    <location>
        <position position="492"/>
    </location>
    <ligand>
        <name>hybrid [4Fe-2O-2S] cluster</name>
        <dbReference type="ChEBI" id="CHEBI:60519"/>
    </ligand>
</feature>
<dbReference type="Gene3D" id="3.40.50.2030">
    <property type="match status" value="2"/>
</dbReference>
<dbReference type="PANTHER" id="PTHR30109:SF0">
    <property type="entry name" value="HYDROXYLAMINE REDUCTASE"/>
    <property type="match status" value="1"/>
</dbReference>
<dbReference type="CDD" id="cd01914">
    <property type="entry name" value="HCP"/>
    <property type="match status" value="1"/>
</dbReference>
<feature type="modified residue" description="Cysteine persulfide" evidence="1">
    <location>
        <position position="405"/>
    </location>
</feature>